<keyword evidence="2" id="KW-1185">Reference proteome</keyword>
<comment type="caution">
    <text evidence="1">The sequence shown here is derived from an EMBL/GenBank/DDBJ whole genome shotgun (WGS) entry which is preliminary data.</text>
</comment>
<organism evidence="1 2">
    <name type="scientific">Tribonema minus</name>
    <dbReference type="NCBI Taxonomy" id="303371"/>
    <lineage>
        <taxon>Eukaryota</taxon>
        <taxon>Sar</taxon>
        <taxon>Stramenopiles</taxon>
        <taxon>Ochrophyta</taxon>
        <taxon>PX clade</taxon>
        <taxon>Xanthophyceae</taxon>
        <taxon>Tribonematales</taxon>
        <taxon>Tribonemataceae</taxon>
        <taxon>Tribonema</taxon>
    </lineage>
</organism>
<proteinExistence type="predicted"/>
<reference evidence="1" key="1">
    <citation type="submission" date="2021-02" db="EMBL/GenBank/DDBJ databases">
        <title>First Annotated Genome of the Yellow-green Alga Tribonema minus.</title>
        <authorList>
            <person name="Mahan K.M."/>
        </authorList>
    </citation>
    <scope>NUCLEOTIDE SEQUENCE</scope>
    <source>
        <strain evidence="1">UTEX B ZZ1240</strain>
    </source>
</reference>
<dbReference type="AlphaFoldDB" id="A0A835Z2Q3"/>
<accession>A0A835Z2Q3</accession>
<evidence type="ECO:0000313" key="1">
    <source>
        <dbReference type="EMBL" id="KAG5181173.1"/>
    </source>
</evidence>
<protein>
    <submittedName>
        <fullName evidence="1">Uncharacterized protein</fullName>
    </submittedName>
</protein>
<evidence type="ECO:0000313" key="2">
    <source>
        <dbReference type="Proteomes" id="UP000664859"/>
    </source>
</evidence>
<dbReference type="EMBL" id="JAFCMP010000335">
    <property type="protein sequence ID" value="KAG5181173.1"/>
    <property type="molecule type" value="Genomic_DNA"/>
</dbReference>
<sequence length="413" mass="46162">MTFLEDTARRLIVDLTMEGDFTKIQERPLSLPPSLVRLELNGFRGELGPLPSGLRKLHVCAYRLNEYHTDISHPLLDDVDDGDAVRSFLRETAETIGAAMPYVQVLHVEGLDDGLIDFRECMQALSQVPHPHLEELCLVNWDMHWEDVPLLLSRPIAKVTFKSCDFYSDAGSVRCTVPAMPEGLSNLEVVQGYCKNDLLVFGRLPDSLRRLSVDLLRAAEIVFEQPLPTLLETAMIATSGAVNVSTGVLPAGLRVLLLHKCQHHPLDEVPAGLRVLRLSNYTHPLPPLSDTLETMVLFNCAHSVTVTGAASNLRSLSVYWRPPHRAPPLPARWPPHLERFVYWGEPLDPAGAEPPPRIENRPPGLRQLELNACEVRAPLPQTLQEVRLGRDFRQDLEVKGATVKVNSLRIVFD</sequence>
<name>A0A835Z2Q3_9STRA</name>
<dbReference type="Proteomes" id="UP000664859">
    <property type="component" value="Unassembled WGS sequence"/>
</dbReference>
<gene>
    <name evidence="1" type="ORF">JKP88DRAFT_322339</name>
</gene>
<dbReference type="SUPFAM" id="SSF52047">
    <property type="entry name" value="RNI-like"/>
    <property type="match status" value="1"/>
</dbReference>